<protein>
    <submittedName>
        <fullName evidence="1">Uncharacterized protein</fullName>
    </submittedName>
</protein>
<name>A0A178XQG8_SINSA</name>
<dbReference type="Proteomes" id="UP000078507">
    <property type="component" value="Unassembled WGS sequence"/>
</dbReference>
<dbReference type="OrthoDB" id="8373752at2"/>
<dbReference type="STRING" id="36856.ATB98_21800"/>
<dbReference type="EMBL" id="LNQB01000097">
    <property type="protein sequence ID" value="OAP37002.1"/>
    <property type="molecule type" value="Genomic_DNA"/>
</dbReference>
<proteinExistence type="predicted"/>
<keyword evidence="2" id="KW-1185">Reference proteome</keyword>
<sequence length="96" mass="10959">MRLTTDFIAELIRAANEADQLTHHEINRLFDRSIDTIRDVREQTGIAEPHRARDVLIDLRIASERARDLSAAEVRDALVDAADVIRSLKVLLDRTE</sequence>
<comment type="caution">
    <text evidence="1">The sequence shown here is derived from an EMBL/GenBank/DDBJ whole genome shotgun (WGS) entry which is preliminary data.</text>
</comment>
<accession>A0A178XQG8</accession>
<dbReference type="AlphaFoldDB" id="A0A178XQG8"/>
<evidence type="ECO:0000313" key="1">
    <source>
        <dbReference type="EMBL" id="OAP37002.1"/>
    </source>
</evidence>
<dbReference type="RefSeq" id="WP_066878540.1">
    <property type="nucleotide sequence ID" value="NZ_LNQB01000097.1"/>
</dbReference>
<gene>
    <name evidence="1" type="ORF">ATB98_21800</name>
</gene>
<evidence type="ECO:0000313" key="2">
    <source>
        <dbReference type="Proteomes" id="UP000078507"/>
    </source>
</evidence>
<reference evidence="1 2" key="1">
    <citation type="submission" date="2015-11" db="EMBL/GenBank/DDBJ databases">
        <title>Ensifer anhuiense sp. nov., an effective nitrogen fixation bacterium with Glycine soja.</title>
        <authorList>
            <person name="Yan H."/>
            <person name="Chen W."/>
        </authorList>
    </citation>
    <scope>NUCLEOTIDE SEQUENCE [LARGE SCALE GENOMIC DNA]</scope>
    <source>
        <strain evidence="1 2">LMG 7837</strain>
    </source>
</reference>
<organism evidence="1 2">
    <name type="scientific">Sinorhizobium saheli</name>
    <dbReference type="NCBI Taxonomy" id="36856"/>
    <lineage>
        <taxon>Bacteria</taxon>
        <taxon>Pseudomonadati</taxon>
        <taxon>Pseudomonadota</taxon>
        <taxon>Alphaproteobacteria</taxon>
        <taxon>Hyphomicrobiales</taxon>
        <taxon>Rhizobiaceae</taxon>
        <taxon>Sinorhizobium/Ensifer group</taxon>
        <taxon>Sinorhizobium</taxon>
    </lineage>
</organism>